<dbReference type="Proteomes" id="UP000241769">
    <property type="component" value="Unassembled WGS sequence"/>
</dbReference>
<comment type="caution">
    <text evidence="1">The sequence shown here is derived from an EMBL/GenBank/DDBJ whole genome shotgun (WGS) entry which is preliminary data.</text>
</comment>
<keyword evidence="2" id="KW-1185">Reference proteome</keyword>
<organism evidence="1 2">
    <name type="scientific">Planoprotostelium fungivorum</name>
    <dbReference type="NCBI Taxonomy" id="1890364"/>
    <lineage>
        <taxon>Eukaryota</taxon>
        <taxon>Amoebozoa</taxon>
        <taxon>Evosea</taxon>
        <taxon>Variosea</taxon>
        <taxon>Cavosteliida</taxon>
        <taxon>Cavosteliaceae</taxon>
        <taxon>Planoprotostelium</taxon>
    </lineage>
</organism>
<dbReference type="InParanoid" id="A0A2P6NZE2"/>
<gene>
    <name evidence="1" type="ORF">PROFUN_02162</name>
</gene>
<evidence type="ECO:0000313" key="1">
    <source>
        <dbReference type="EMBL" id="PRP89288.1"/>
    </source>
</evidence>
<reference evidence="1 2" key="1">
    <citation type="journal article" date="2018" name="Genome Biol. Evol.">
        <title>Multiple Roots of Fruiting Body Formation in Amoebozoa.</title>
        <authorList>
            <person name="Hillmann F."/>
            <person name="Forbes G."/>
            <person name="Novohradska S."/>
            <person name="Ferling I."/>
            <person name="Riege K."/>
            <person name="Groth M."/>
            <person name="Westermann M."/>
            <person name="Marz M."/>
            <person name="Spaller T."/>
            <person name="Winckler T."/>
            <person name="Schaap P."/>
            <person name="Glockner G."/>
        </authorList>
    </citation>
    <scope>NUCLEOTIDE SEQUENCE [LARGE SCALE GENOMIC DNA]</scope>
    <source>
        <strain evidence="1 2">Jena</strain>
    </source>
</reference>
<name>A0A2P6NZE2_9EUKA</name>
<accession>A0A2P6NZE2</accession>
<proteinExistence type="predicted"/>
<evidence type="ECO:0000313" key="2">
    <source>
        <dbReference type="Proteomes" id="UP000241769"/>
    </source>
</evidence>
<sequence>MTESPDCLPSLEDRGEISGAAQNCVKQWTSNVWSLLNPDAFSELLRAVLYSGRHILITSTAARTTSCCSPYYFYILLCGVLKANRIWMSTGTEQNLDQHELLMCTPLRHLIKTKFRNSSGSTGNPHNFLICLCGTSTCDPVTVSYTEHKRVTLLADKNHSICAPTRPASSSRCFRGILQMQQLTSKYELLLQGGDIEWEVKEWNLLVETILHDVQSRVPPSNSYSTSRILIYRESDTVEDFQPVCFLYRGRFLPSGETDGLVWKPSRGAVMVGGTLWRRYHYATFKGEKFKRQVSFLNPESEWCIVEYAKTNSSTTVIRLSELKILPDCDFRLIVTMVARNLIDGKLPAKAVPPVAPPPSSLGLFFHPHPEERQKLTPSPPIMNHVVSPIINTSPTVPDRPMHMFPEVFVNDPFMQHRNNGYHPVSIIHPTRSDQHRALSVLSLELKEALRLAHFYNQKVIQLNEEYLRLLNHFHTPENE</sequence>
<dbReference type="AlphaFoldDB" id="A0A2P6NZE2"/>
<dbReference type="EMBL" id="MDYQ01000004">
    <property type="protein sequence ID" value="PRP89288.1"/>
    <property type="molecule type" value="Genomic_DNA"/>
</dbReference>
<protein>
    <submittedName>
        <fullName evidence="1">Uncharacterized protein</fullName>
    </submittedName>
</protein>